<sequence>MKPKKQLALGTVLLAATAAACVNLAKWAGKKIEERTKKKK</sequence>
<dbReference type="Proteomes" id="UP000681343">
    <property type="component" value="Plasmid pMM35_01"/>
</dbReference>
<proteinExistence type="predicted"/>
<protein>
    <recommendedName>
        <fullName evidence="4">Lipoprotein</fullName>
    </recommendedName>
</protein>
<accession>A0A810PV10</accession>
<reference evidence="2" key="1">
    <citation type="submission" date="2020-09" db="EMBL/GenBank/DDBJ databases">
        <title>New species isolated from human feces.</title>
        <authorList>
            <person name="Kitahara M."/>
            <person name="Shigeno Y."/>
            <person name="Shime M."/>
            <person name="Matsumoto Y."/>
            <person name="Nakamura S."/>
            <person name="Motooka D."/>
            <person name="Fukuoka S."/>
            <person name="Nishikawa H."/>
            <person name="Benno Y."/>
        </authorList>
    </citation>
    <scope>NUCLEOTIDE SEQUENCE</scope>
    <source>
        <strain evidence="2">MM35</strain>
        <plasmid evidence="2">pMM35_01</plasmid>
    </source>
</reference>
<organism evidence="2 3">
    <name type="scientific">Vescimonas fastidiosa</name>
    <dbReference type="NCBI Taxonomy" id="2714353"/>
    <lineage>
        <taxon>Bacteria</taxon>
        <taxon>Bacillati</taxon>
        <taxon>Bacillota</taxon>
        <taxon>Clostridia</taxon>
        <taxon>Eubacteriales</taxon>
        <taxon>Oscillospiraceae</taxon>
        <taxon>Vescimonas</taxon>
    </lineage>
</organism>
<feature type="signal peptide" evidence="1">
    <location>
        <begin position="1"/>
        <end position="20"/>
    </location>
</feature>
<evidence type="ECO:0000313" key="3">
    <source>
        <dbReference type="Proteomes" id="UP000681343"/>
    </source>
</evidence>
<keyword evidence="2" id="KW-0614">Plasmid</keyword>
<evidence type="ECO:0008006" key="4">
    <source>
        <dbReference type="Google" id="ProtNLM"/>
    </source>
</evidence>
<keyword evidence="3" id="KW-1185">Reference proteome</keyword>
<dbReference type="RefSeq" id="WP_268978133.1">
    <property type="nucleotide sequence ID" value="NZ_AP023416.1"/>
</dbReference>
<dbReference type="EMBL" id="AP023416">
    <property type="protein sequence ID" value="BCK79580.1"/>
    <property type="molecule type" value="Genomic_DNA"/>
</dbReference>
<name>A0A810PV10_9FIRM</name>
<dbReference type="KEGG" id="vfa:MM35RIKEN_17720"/>
<evidence type="ECO:0000256" key="1">
    <source>
        <dbReference type="SAM" id="SignalP"/>
    </source>
</evidence>
<feature type="chain" id="PRO_5038505122" description="Lipoprotein" evidence="1">
    <location>
        <begin position="21"/>
        <end position="40"/>
    </location>
</feature>
<evidence type="ECO:0000313" key="2">
    <source>
        <dbReference type="EMBL" id="BCK79580.1"/>
    </source>
</evidence>
<gene>
    <name evidence="2" type="ORF">MM35RIKEN_17720</name>
</gene>
<geneLocation type="plasmid" evidence="2 3">
    <name>pMM35_01</name>
</geneLocation>
<keyword evidence="1" id="KW-0732">Signal</keyword>
<dbReference type="AlphaFoldDB" id="A0A810PV10"/>
<dbReference type="PROSITE" id="PS51257">
    <property type="entry name" value="PROKAR_LIPOPROTEIN"/>
    <property type="match status" value="1"/>
</dbReference>